<keyword evidence="5 7" id="KW-0560">Oxidoreductase</keyword>
<evidence type="ECO:0000256" key="7">
    <source>
        <dbReference type="HAMAP-Rule" id="MF_00412"/>
    </source>
</evidence>
<dbReference type="FunFam" id="3.40.309.10:FF:000006">
    <property type="entry name" value="Gamma-glutamyl phosphate reductase"/>
    <property type="match status" value="1"/>
</dbReference>
<comment type="subcellular location">
    <subcellularLocation>
        <location evidence="7">Cytoplasm</location>
    </subcellularLocation>
</comment>
<dbReference type="InterPro" id="IPR016161">
    <property type="entry name" value="Ald_DH/histidinol_DH"/>
</dbReference>
<comment type="caution">
    <text evidence="9">The sequence shown here is derived from an EMBL/GenBank/DDBJ whole genome shotgun (WGS) entry which is preliminary data.</text>
</comment>
<proteinExistence type="inferred from homology"/>
<dbReference type="InterPro" id="IPR015590">
    <property type="entry name" value="Aldehyde_DH_dom"/>
</dbReference>
<dbReference type="Gene3D" id="3.40.605.10">
    <property type="entry name" value="Aldehyde Dehydrogenase, Chain A, domain 1"/>
    <property type="match status" value="1"/>
</dbReference>
<sequence length="429" mass="47559">MEELYKDLINKGKKAKEAYRFLSLVDCNLKNKALCKMAQDLKINKDKIIEANKVDMEKGRDKGLSKAILDRLLIDEKRINDMVNGLIEVAGFSDPIGKVLGMWKRPNGINIGVQRVPLGVIGIIYEARPNVTVDATALCLKSGNAVILRGGSEAINTNKCIGQILQNSAVESGFPEGTIQLIETTNREVVNRMFKLNEYIDVLIPRGGRGLINNVVNNSTVPVIQTGVGVCHTYVDSFANLKMAQDIVINAKTQRPGVCNAMETLLVHKDIASKFIPEMIKEISKYEVELRLCEKSLGIVRNIIKDDKVISFISKATEEDWDTEYLDLILSVKIVDSLDDALNHIYNHGTKHSEAIITENYTNSERFLNEVDAAAVYVNASTRFTDGSEFGFGAEIGISTQKLHARGPMGLTQLTTTKYIIRGNGQIRK</sequence>
<dbReference type="GO" id="GO:0055129">
    <property type="term" value="P:L-proline biosynthetic process"/>
    <property type="evidence" value="ECO:0007669"/>
    <property type="project" value="UniProtKB-UniRule"/>
</dbReference>
<dbReference type="EMBL" id="JAAZWO010000008">
    <property type="protein sequence ID" value="MBC2397842.1"/>
    <property type="molecule type" value="Genomic_DNA"/>
</dbReference>
<keyword evidence="3 7" id="KW-0641">Proline biosynthesis</keyword>
<gene>
    <name evidence="7" type="primary">proA</name>
    <name evidence="9" type="ORF">HGG79_08650</name>
</gene>
<dbReference type="CDD" id="cd07079">
    <property type="entry name" value="ALDH_F18-19_ProA-GPR"/>
    <property type="match status" value="1"/>
</dbReference>
<evidence type="ECO:0000256" key="2">
    <source>
        <dbReference type="ARBA" id="ARBA00022605"/>
    </source>
</evidence>
<dbReference type="Gene3D" id="3.40.309.10">
    <property type="entry name" value="Aldehyde Dehydrogenase, Chain A, domain 2"/>
    <property type="match status" value="1"/>
</dbReference>
<evidence type="ECO:0000256" key="5">
    <source>
        <dbReference type="ARBA" id="ARBA00023002"/>
    </source>
</evidence>
<dbReference type="NCBIfam" id="TIGR00407">
    <property type="entry name" value="proA"/>
    <property type="match status" value="1"/>
</dbReference>
<protein>
    <recommendedName>
        <fullName evidence="7">Gamma-glutamyl phosphate reductase</fullName>
        <shortName evidence="7">GPR</shortName>
        <ecNumber evidence="7">1.2.1.41</ecNumber>
    </recommendedName>
    <alternativeName>
        <fullName evidence="7">Glutamate-5-semialdehyde dehydrogenase</fullName>
    </alternativeName>
    <alternativeName>
        <fullName evidence="7">Glutamyl-gamma-semialdehyde dehydrogenase</fullName>
        <shortName evidence="7">GSA dehydrogenase</shortName>
    </alternativeName>
</protein>
<dbReference type="InterPro" id="IPR016162">
    <property type="entry name" value="Ald_DH_N"/>
</dbReference>
<keyword evidence="10" id="KW-1185">Reference proteome</keyword>
<dbReference type="InterPro" id="IPR000965">
    <property type="entry name" value="GPR_dom"/>
</dbReference>
<comment type="function">
    <text evidence="7">Catalyzes the NADPH-dependent reduction of L-glutamate 5-phosphate into L-glutamate 5-semialdehyde and phosphate. The product spontaneously undergoes cyclization to form 1-pyrroline-5-carboxylate.</text>
</comment>
<keyword evidence="2 7" id="KW-0028">Amino-acid biosynthesis</keyword>
<evidence type="ECO:0000256" key="3">
    <source>
        <dbReference type="ARBA" id="ARBA00022650"/>
    </source>
</evidence>
<name>A0A923J0A0_CLOTT</name>
<dbReference type="InterPro" id="IPR016163">
    <property type="entry name" value="Ald_DH_C"/>
</dbReference>
<dbReference type="InterPro" id="IPR012134">
    <property type="entry name" value="Glu-5-SA_DH"/>
</dbReference>
<dbReference type="PANTHER" id="PTHR11063:SF8">
    <property type="entry name" value="DELTA-1-PYRROLINE-5-CARBOXYLATE SYNTHASE"/>
    <property type="match status" value="1"/>
</dbReference>
<evidence type="ECO:0000313" key="9">
    <source>
        <dbReference type="EMBL" id="MBC2397842.1"/>
    </source>
</evidence>
<comment type="similarity">
    <text evidence="7">Belongs to the gamma-glutamyl phosphate reductase family.</text>
</comment>
<dbReference type="PROSITE" id="PS01223">
    <property type="entry name" value="PROA"/>
    <property type="match status" value="1"/>
</dbReference>
<organism evidence="9 10">
    <name type="scientific">Clostridium tetanomorphum</name>
    <dbReference type="NCBI Taxonomy" id="1553"/>
    <lineage>
        <taxon>Bacteria</taxon>
        <taxon>Bacillati</taxon>
        <taxon>Bacillota</taxon>
        <taxon>Clostridia</taxon>
        <taxon>Eubacteriales</taxon>
        <taxon>Clostridiaceae</taxon>
        <taxon>Clostridium</taxon>
    </lineage>
</organism>
<evidence type="ECO:0000256" key="6">
    <source>
        <dbReference type="ARBA" id="ARBA00049024"/>
    </source>
</evidence>
<accession>A0A923J0A0</accession>
<comment type="catalytic activity">
    <reaction evidence="6 7">
        <text>L-glutamate 5-semialdehyde + phosphate + NADP(+) = L-glutamyl 5-phosphate + NADPH + H(+)</text>
        <dbReference type="Rhea" id="RHEA:19541"/>
        <dbReference type="ChEBI" id="CHEBI:15378"/>
        <dbReference type="ChEBI" id="CHEBI:43474"/>
        <dbReference type="ChEBI" id="CHEBI:57783"/>
        <dbReference type="ChEBI" id="CHEBI:58066"/>
        <dbReference type="ChEBI" id="CHEBI:58274"/>
        <dbReference type="ChEBI" id="CHEBI:58349"/>
        <dbReference type="EC" id="1.2.1.41"/>
    </reaction>
</comment>
<dbReference type="PIRSF" id="PIRSF000151">
    <property type="entry name" value="GPR"/>
    <property type="match status" value="1"/>
</dbReference>
<keyword evidence="7" id="KW-0963">Cytoplasm</keyword>
<dbReference type="HAMAP" id="MF_00412">
    <property type="entry name" value="ProA"/>
    <property type="match status" value="1"/>
</dbReference>
<evidence type="ECO:0000313" key="10">
    <source>
        <dbReference type="Proteomes" id="UP000563151"/>
    </source>
</evidence>
<feature type="domain" description="Aldehyde dehydrogenase" evidence="8">
    <location>
        <begin position="13"/>
        <end position="322"/>
    </location>
</feature>
<dbReference type="PANTHER" id="PTHR11063">
    <property type="entry name" value="GLUTAMATE SEMIALDEHYDE DEHYDROGENASE"/>
    <property type="match status" value="1"/>
</dbReference>
<dbReference type="AlphaFoldDB" id="A0A923J0A0"/>
<dbReference type="GO" id="GO:0004350">
    <property type="term" value="F:glutamate-5-semialdehyde dehydrogenase activity"/>
    <property type="evidence" value="ECO:0007669"/>
    <property type="project" value="UniProtKB-UniRule"/>
</dbReference>
<comment type="pathway">
    <text evidence="1 7">Amino-acid biosynthesis; L-proline biosynthesis; L-glutamate 5-semialdehyde from L-glutamate: step 2/2.</text>
</comment>
<dbReference type="NCBIfam" id="NF001221">
    <property type="entry name" value="PRK00197.1"/>
    <property type="match status" value="1"/>
</dbReference>
<evidence type="ECO:0000256" key="1">
    <source>
        <dbReference type="ARBA" id="ARBA00004985"/>
    </source>
</evidence>
<evidence type="ECO:0000256" key="4">
    <source>
        <dbReference type="ARBA" id="ARBA00022857"/>
    </source>
</evidence>
<dbReference type="InterPro" id="IPR020593">
    <property type="entry name" value="G-glutamylP_reductase_CS"/>
</dbReference>
<dbReference type="GO" id="GO:0005737">
    <property type="term" value="C:cytoplasm"/>
    <property type="evidence" value="ECO:0007669"/>
    <property type="project" value="UniProtKB-SubCell"/>
</dbReference>
<dbReference type="SUPFAM" id="SSF53720">
    <property type="entry name" value="ALDH-like"/>
    <property type="match status" value="1"/>
</dbReference>
<dbReference type="Pfam" id="PF00171">
    <property type="entry name" value="Aldedh"/>
    <property type="match status" value="1"/>
</dbReference>
<evidence type="ECO:0000259" key="8">
    <source>
        <dbReference type="Pfam" id="PF00171"/>
    </source>
</evidence>
<dbReference type="GO" id="GO:0050661">
    <property type="term" value="F:NADP binding"/>
    <property type="evidence" value="ECO:0007669"/>
    <property type="project" value="InterPro"/>
</dbReference>
<dbReference type="RefSeq" id="WP_173680178.1">
    <property type="nucleotide sequence ID" value="NZ_JAAZWO010000008.1"/>
</dbReference>
<keyword evidence="4 7" id="KW-0521">NADP</keyword>
<dbReference type="EC" id="1.2.1.41" evidence="7"/>
<reference evidence="9 10" key="1">
    <citation type="submission" date="2020-04" db="EMBL/GenBank/DDBJ databases">
        <title>Genomic insights into acetone-butanol-ethanol (ABE) fermentation by sequencing solventogenic clostridia strains.</title>
        <authorList>
            <person name="Brown S."/>
        </authorList>
    </citation>
    <scope>NUCLEOTIDE SEQUENCE [LARGE SCALE GENOMIC DNA]</scope>
    <source>
        <strain evidence="9 10">DJ011</strain>
    </source>
</reference>
<dbReference type="Proteomes" id="UP000563151">
    <property type="component" value="Unassembled WGS sequence"/>
</dbReference>